<dbReference type="SUPFAM" id="SSF55874">
    <property type="entry name" value="ATPase domain of HSP90 chaperone/DNA topoisomerase II/histidine kinase"/>
    <property type="match status" value="1"/>
</dbReference>
<feature type="transmembrane region" description="Helical" evidence="7">
    <location>
        <begin position="150"/>
        <end position="169"/>
    </location>
</feature>
<dbReference type="AlphaFoldDB" id="A0AAD1XJL2"/>
<name>A0AAD1XJL2_EUPCR</name>
<evidence type="ECO:0000256" key="1">
    <source>
        <dbReference type="ARBA" id="ARBA00000085"/>
    </source>
</evidence>
<reference evidence="9" key="1">
    <citation type="submission" date="2023-07" db="EMBL/GenBank/DDBJ databases">
        <authorList>
            <consortium name="AG Swart"/>
            <person name="Singh M."/>
            <person name="Singh A."/>
            <person name="Seah K."/>
            <person name="Emmerich C."/>
        </authorList>
    </citation>
    <scope>NUCLEOTIDE SEQUENCE</scope>
    <source>
        <strain evidence="9">DP1</strain>
    </source>
</reference>
<dbReference type="PRINTS" id="PR00344">
    <property type="entry name" value="BCTRLSENSOR"/>
</dbReference>
<keyword evidence="5" id="KW-0175">Coiled coil</keyword>
<keyword evidence="3" id="KW-0808">Transferase</keyword>
<dbReference type="Proteomes" id="UP001295684">
    <property type="component" value="Unassembled WGS sequence"/>
</dbReference>
<dbReference type="EC" id="2.7.13.3" evidence="2"/>
<evidence type="ECO:0000256" key="2">
    <source>
        <dbReference type="ARBA" id="ARBA00012438"/>
    </source>
</evidence>
<evidence type="ECO:0000256" key="5">
    <source>
        <dbReference type="SAM" id="Coils"/>
    </source>
</evidence>
<dbReference type="PANTHER" id="PTHR43047:SF72">
    <property type="entry name" value="OSMOSENSING HISTIDINE PROTEIN KINASE SLN1"/>
    <property type="match status" value="1"/>
</dbReference>
<gene>
    <name evidence="9" type="ORF">ECRASSUSDP1_LOCUS15310</name>
</gene>
<feature type="compositionally biased region" description="Polar residues" evidence="6">
    <location>
        <begin position="7"/>
        <end position="22"/>
    </location>
</feature>
<keyword evidence="7" id="KW-0472">Membrane</keyword>
<comment type="caution">
    <text evidence="9">The sequence shown here is derived from an EMBL/GenBank/DDBJ whole genome shotgun (WGS) entry which is preliminary data.</text>
</comment>
<dbReference type="GO" id="GO:0000155">
    <property type="term" value="F:phosphorelay sensor kinase activity"/>
    <property type="evidence" value="ECO:0007669"/>
    <property type="project" value="TreeGrafter"/>
</dbReference>
<feature type="coiled-coil region" evidence="5">
    <location>
        <begin position="294"/>
        <end position="321"/>
    </location>
</feature>
<dbReference type="Pfam" id="PF02518">
    <property type="entry name" value="HATPase_c"/>
    <property type="match status" value="1"/>
</dbReference>
<feature type="domain" description="Histidine kinase" evidence="8">
    <location>
        <begin position="529"/>
        <end position="684"/>
    </location>
</feature>
<feature type="region of interest" description="Disordered" evidence="6">
    <location>
        <begin position="1"/>
        <end position="26"/>
    </location>
</feature>
<keyword evidence="10" id="KW-1185">Reference proteome</keyword>
<keyword evidence="7" id="KW-0812">Transmembrane</keyword>
<proteinExistence type="predicted"/>
<keyword evidence="7" id="KW-1133">Transmembrane helix</keyword>
<accession>A0AAD1XJL2</accession>
<evidence type="ECO:0000256" key="7">
    <source>
        <dbReference type="SAM" id="Phobius"/>
    </source>
</evidence>
<dbReference type="InterPro" id="IPR004358">
    <property type="entry name" value="Sig_transdc_His_kin-like_C"/>
</dbReference>
<sequence>MNIIGEQDSQISNKRDSSPSFRSNRKDGIQEITSREQLRNAQIDCAVKKGKSFLRKIVEIPYQFYETDRRFSELEAQIPKKEIDQLNKSAVESLKKSAVLLAFLNILLHIIKAFKSSRAQQDHEHVVGNFVFLVLSCVPIYFISKHPSYVQTYLGFINCTAFGLAHFVYVSDYVGHQNCYLSCTYCYFYFTTALSPSKKRLNSLVFTLTNVLNLYLTWKKIGELDNDILLSVATSILYYSFGAHIEQSRLADMYSIILKNNKLVKEKAKLMQEFPHPVLILPQRISDESKCYPNNQFEASIKTLNRKIQRLEKVKVILKKDKATKSQNEHCNLLQFLTESSQGYKANGLNFRKHAIIDCDKSADKPHNNFIVSQSNAQICWMKFSMKRTTSGETSKLNLSEWSGKANLLSCMSSSTQLISSTSKKPRTESRCRECCLLVQVMSSELLSMQSSTRITLLRQALKSTLRLSMTKFQEICLKAEKSTPTSTTSCGLSRQAAFLLCSCWHLSKTSCACRGSTTGLFTTNYSYFNVHALLLEICTLFETQCQSRDVALLIECDDQMQFCEVNTDRNRVRQVLLNLVSNSVKLTFKGSITLKAKMVKDFGGQSFVEFRVHDTGPGIKQEDQACLFKLFGVLEDNEGLNPDGCGLGLTISKKYVEILGGEIRVESVYGESTEMIFTILIRDIKNLDHNNRRVIYNPNQSAENWIHRIDSIDFRVSEEHLPEKSTINECKLFANNESKF</sequence>
<dbReference type="InterPro" id="IPR036890">
    <property type="entry name" value="HATPase_C_sf"/>
</dbReference>
<protein>
    <recommendedName>
        <fullName evidence="2">histidine kinase</fullName>
        <ecNumber evidence="2">2.7.13.3</ecNumber>
    </recommendedName>
</protein>
<evidence type="ECO:0000259" key="8">
    <source>
        <dbReference type="PROSITE" id="PS50109"/>
    </source>
</evidence>
<dbReference type="Gene3D" id="3.30.565.10">
    <property type="entry name" value="Histidine kinase-like ATPase, C-terminal domain"/>
    <property type="match status" value="1"/>
</dbReference>
<dbReference type="EMBL" id="CAMPGE010015328">
    <property type="protein sequence ID" value="CAI2373961.1"/>
    <property type="molecule type" value="Genomic_DNA"/>
</dbReference>
<evidence type="ECO:0000256" key="4">
    <source>
        <dbReference type="ARBA" id="ARBA00022777"/>
    </source>
</evidence>
<dbReference type="PANTHER" id="PTHR43047">
    <property type="entry name" value="TWO-COMPONENT HISTIDINE PROTEIN KINASE"/>
    <property type="match status" value="1"/>
</dbReference>
<comment type="catalytic activity">
    <reaction evidence="1">
        <text>ATP + protein L-histidine = ADP + protein N-phospho-L-histidine.</text>
        <dbReference type="EC" id="2.7.13.3"/>
    </reaction>
</comment>
<dbReference type="SMART" id="SM00387">
    <property type="entry name" value="HATPase_c"/>
    <property type="match status" value="1"/>
</dbReference>
<keyword evidence="4" id="KW-0418">Kinase</keyword>
<evidence type="ECO:0000256" key="3">
    <source>
        <dbReference type="ARBA" id="ARBA00022679"/>
    </source>
</evidence>
<evidence type="ECO:0000256" key="6">
    <source>
        <dbReference type="SAM" id="MobiDB-lite"/>
    </source>
</evidence>
<evidence type="ECO:0000313" key="10">
    <source>
        <dbReference type="Proteomes" id="UP001295684"/>
    </source>
</evidence>
<organism evidence="9 10">
    <name type="scientific">Euplotes crassus</name>
    <dbReference type="NCBI Taxonomy" id="5936"/>
    <lineage>
        <taxon>Eukaryota</taxon>
        <taxon>Sar</taxon>
        <taxon>Alveolata</taxon>
        <taxon>Ciliophora</taxon>
        <taxon>Intramacronucleata</taxon>
        <taxon>Spirotrichea</taxon>
        <taxon>Hypotrichia</taxon>
        <taxon>Euplotida</taxon>
        <taxon>Euplotidae</taxon>
        <taxon>Moneuplotes</taxon>
    </lineage>
</organism>
<evidence type="ECO:0000313" key="9">
    <source>
        <dbReference type="EMBL" id="CAI2373961.1"/>
    </source>
</evidence>
<dbReference type="InterPro" id="IPR003594">
    <property type="entry name" value="HATPase_dom"/>
</dbReference>
<dbReference type="PROSITE" id="PS50109">
    <property type="entry name" value="HIS_KIN"/>
    <property type="match status" value="1"/>
</dbReference>
<dbReference type="InterPro" id="IPR005467">
    <property type="entry name" value="His_kinase_dom"/>
</dbReference>
<dbReference type="GO" id="GO:0009927">
    <property type="term" value="F:histidine phosphotransfer kinase activity"/>
    <property type="evidence" value="ECO:0007669"/>
    <property type="project" value="TreeGrafter"/>
</dbReference>
<dbReference type="GO" id="GO:0005886">
    <property type="term" value="C:plasma membrane"/>
    <property type="evidence" value="ECO:0007669"/>
    <property type="project" value="TreeGrafter"/>
</dbReference>
<feature type="transmembrane region" description="Helical" evidence="7">
    <location>
        <begin position="126"/>
        <end position="143"/>
    </location>
</feature>